<evidence type="ECO:0000313" key="2">
    <source>
        <dbReference type="Proteomes" id="UP000198894"/>
    </source>
</evidence>
<dbReference type="Proteomes" id="UP000198894">
    <property type="component" value="Unassembled WGS sequence"/>
</dbReference>
<dbReference type="EMBL" id="FNEE01000001">
    <property type="protein sequence ID" value="SDI15311.1"/>
    <property type="molecule type" value="Genomic_DNA"/>
</dbReference>
<keyword evidence="2" id="KW-1185">Reference proteome</keyword>
<reference evidence="2" key="1">
    <citation type="submission" date="2016-10" db="EMBL/GenBank/DDBJ databases">
        <authorList>
            <person name="Varghese N."/>
            <person name="Submissions S."/>
        </authorList>
    </citation>
    <scope>NUCLEOTIDE SEQUENCE [LARGE SCALE GENOMIC DNA]</scope>
    <source>
        <strain evidence="2">CGMCC 1.11022</strain>
    </source>
</reference>
<organism evidence="1 2">
    <name type="scientific">Mesorhizobium muleiense</name>
    <dbReference type="NCBI Taxonomy" id="1004279"/>
    <lineage>
        <taxon>Bacteria</taxon>
        <taxon>Pseudomonadati</taxon>
        <taxon>Pseudomonadota</taxon>
        <taxon>Alphaproteobacteria</taxon>
        <taxon>Hyphomicrobiales</taxon>
        <taxon>Phyllobacteriaceae</taxon>
        <taxon>Mesorhizobium</taxon>
    </lineage>
</organism>
<gene>
    <name evidence="1" type="ORF">SAMN05428953_101297</name>
</gene>
<name>A0A1G8I977_9HYPH</name>
<accession>A0A1G8I977</accession>
<dbReference type="AlphaFoldDB" id="A0A1G8I977"/>
<proteinExistence type="predicted"/>
<evidence type="ECO:0000313" key="1">
    <source>
        <dbReference type="EMBL" id="SDI15311.1"/>
    </source>
</evidence>
<sequence length="49" mass="5262">MHPRVCAASLRMEAIFFLTFPGNISAMPVFNALSGCEAQFLCGDPPFGV</sequence>
<protein>
    <submittedName>
        <fullName evidence="1">Uncharacterized protein</fullName>
    </submittedName>
</protein>